<sequence>MAATVNAKKRMQGSNLESADCFFRRCCLLHVHRLLIAGVFGMHLLLLDLVMASDLEKTNKTVAYLQQQNDCFRGEYGPLAADCEEHVPWATEVLGWLPEAVNLWIGNDLSETSENLYFTLKASFSATQIHRQHIPLPYFDELVEKVF</sequence>
<proteinExistence type="inferred from homology"/>
<keyword evidence="2" id="KW-1133">Transmembrane helix</keyword>
<dbReference type="InterPro" id="IPR014710">
    <property type="entry name" value="RmlC-like_jellyroll"/>
</dbReference>
<accession>A0ABD3D6R0</accession>
<comment type="caution">
    <text evidence="4">The sequence shown here is derived from an EMBL/GenBank/DDBJ whole genome shotgun (WGS) entry which is preliminary data.</text>
</comment>
<dbReference type="Gene3D" id="2.60.120.10">
    <property type="entry name" value="Jelly Rolls"/>
    <property type="match status" value="1"/>
</dbReference>
<dbReference type="InterPro" id="IPR041667">
    <property type="entry name" value="Cupin_8"/>
</dbReference>
<dbReference type="AlphaFoldDB" id="A0ABD3D6R0"/>
<feature type="transmembrane region" description="Helical" evidence="2">
    <location>
        <begin position="34"/>
        <end position="52"/>
    </location>
</feature>
<dbReference type="Proteomes" id="UP001632038">
    <property type="component" value="Unassembled WGS sequence"/>
</dbReference>
<name>A0ABD3D6R0_9LAMI</name>
<feature type="domain" description="Cupin-like" evidence="3">
    <location>
        <begin position="57"/>
        <end position="112"/>
    </location>
</feature>
<dbReference type="EMBL" id="JAVIJP010000026">
    <property type="protein sequence ID" value="KAL3636625.1"/>
    <property type="molecule type" value="Genomic_DNA"/>
</dbReference>
<keyword evidence="2" id="KW-0472">Membrane</keyword>
<evidence type="ECO:0000256" key="1">
    <source>
        <dbReference type="ARBA" id="ARBA00006801"/>
    </source>
</evidence>
<organism evidence="4 5">
    <name type="scientific">Castilleja foliolosa</name>
    <dbReference type="NCBI Taxonomy" id="1961234"/>
    <lineage>
        <taxon>Eukaryota</taxon>
        <taxon>Viridiplantae</taxon>
        <taxon>Streptophyta</taxon>
        <taxon>Embryophyta</taxon>
        <taxon>Tracheophyta</taxon>
        <taxon>Spermatophyta</taxon>
        <taxon>Magnoliopsida</taxon>
        <taxon>eudicotyledons</taxon>
        <taxon>Gunneridae</taxon>
        <taxon>Pentapetalae</taxon>
        <taxon>asterids</taxon>
        <taxon>lamiids</taxon>
        <taxon>Lamiales</taxon>
        <taxon>Orobanchaceae</taxon>
        <taxon>Pedicularideae</taxon>
        <taxon>Castillejinae</taxon>
        <taxon>Castilleja</taxon>
    </lineage>
</organism>
<gene>
    <name evidence="4" type="ORF">CASFOL_018924</name>
</gene>
<keyword evidence="2" id="KW-0812">Transmembrane</keyword>
<evidence type="ECO:0000313" key="4">
    <source>
        <dbReference type="EMBL" id="KAL3636625.1"/>
    </source>
</evidence>
<comment type="similarity">
    <text evidence="1">Belongs to the JARID1 histone demethylase family.</text>
</comment>
<protein>
    <recommendedName>
        <fullName evidence="3">Cupin-like domain-containing protein</fullName>
    </recommendedName>
</protein>
<dbReference type="Pfam" id="PF13621">
    <property type="entry name" value="Cupin_8"/>
    <property type="match status" value="1"/>
</dbReference>
<keyword evidence="5" id="KW-1185">Reference proteome</keyword>
<evidence type="ECO:0000313" key="5">
    <source>
        <dbReference type="Proteomes" id="UP001632038"/>
    </source>
</evidence>
<evidence type="ECO:0000256" key="2">
    <source>
        <dbReference type="SAM" id="Phobius"/>
    </source>
</evidence>
<evidence type="ECO:0000259" key="3">
    <source>
        <dbReference type="Pfam" id="PF13621"/>
    </source>
</evidence>
<reference evidence="5" key="1">
    <citation type="journal article" date="2024" name="IScience">
        <title>Strigolactones Initiate the Formation of Haustorium-like Structures in Castilleja.</title>
        <authorList>
            <person name="Buerger M."/>
            <person name="Peterson D."/>
            <person name="Chory J."/>
        </authorList>
    </citation>
    <scope>NUCLEOTIDE SEQUENCE [LARGE SCALE GENOMIC DNA]</scope>
</reference>